<organism evidence="1 2">
    <name type="scientific">Pseudobacteriovorax antillogorgiicola</name>
    <dbReference type="NCBI Taxonomy" id="1513793"/>
    <lineage>
        <taxon>Bacteria</taxon>
        <taxon>Pseudomonadati</taxon>
        <taxon>Bdellovibrionota</taxon>
        <taxon>Oligoflexia</taxon>
        <taxon>Oligoflexales</taxon>
        <taxon>Pseudobacteriovoracaceae</taxon>
        <taxon>Pseudobacteriovorax</taxon>
    </lineage>
</organism>
<dbReference type="EMBL" id="FWZT01000024">
    <property type="protein sequence ID" value="SMF69066.1"/>
    <property type="molecule type" value="Genomic_DNA"/>
</dbReference>
<dbReference type="AlphaFoldDB" id="A0A1Y6CJ25"/>
<reference evidence="2" key="1">
    <citation type="submission" date="2017-04" db="EMBL/GenBank/DDBJ databases">
        <authorList>
            <person name="Varghese N."/>
            <person name="Submissions S."/>
        </authorList>
    </citation>
    <scope>NUCLEOTIDE SEQUENCE [LARGE SCALE GENOMIC DNA]</scope>
    <source>
        <strain evidence="2">RKEM611</strain>
    </source>
</reference>
<dbReference type="Proteomes" id="UP000192907">
    <property type="component" value="Unassembled WGS sequence"/>
</dbReference>
<evidence type="ECO:0000313" key="2">
    <source>
        <dbReference type="Proteomes" id="UP000192907"/>
    </source>
</evidence>
<name>A0A1Y6CJ25_9BACT</name>
<sequence>MRCWLVSDVFISKEKIAHNEHYVLKISVKCIHSE</sequence>
<protein>
    <submittedName>
        <fullName evidence="1">Uncharacterized protein</fullName>
    </submittedName>
</protein>
<keyword evidence="2" id="KW-1185">Reference proteome</keyword>
<accession>A0A1Y6CJ25</accession>
<proteinExistence type="predicted"/>
<gene>
    <name evidence="1" type="ORF">SAMN06296036_12497</name>
</gene>
<evidence type="ECO:0000313" key="1">
    <source>
        <dbReference type="EMBL" id="SMF69066.1"/>
    </source>
</evidence>